<evidence type="ECO:0000313" key="1">
    <source>
        <dbReference type="EMBL" id="CAL1394823.1"/>
    </source>
</evidence>
<organism evidence="1 2">
    <name type="scientific">Linum trigynum</name>
    <dbReference type="NCBI Taxonomy" id="586398"/>
    <lineage>
        <taxon>Eukaryota</taxon>
        <taxon>Viridiplantae</taxon>
        <taxon>Streptophyta</taxon>
        <taxon>Embryophyta</taxon>
        <taxon>Tracheophyta</taxon>
        <taxon>Spermatophyta</taxon>
        <taxon>Magnoliopsida</taxon>
        <taxon>eudicotyledons</taxon>
        <taxon>Gunneridae</taxon>
        <taxon>Pentapetalae</taxon>
        <taxon>rosids</taxon>
        <taxon>fabids</taxon>
        <taxon>Malpighiales</taxon>
        <taxon>Linaceae</taxon>
        <taxon>Linum</taxon>
    </lineage>
</organism>
<keyword evidence="2" id="KW-1185">Reference proteome</keyword>
<name>A0AAV2FAP4_9ROSI</name>
<evidence type="ECO:0008006" key="3">
    <source>
        <dbReference type="Google" id="ProtNLM"/>
    </source>
</evidence>
<sequence length="117" mass="12819">MVFHKTLSPKPLLSSRFPPSPIGFLRRPANLVLHLLRLLVITLFQYSPAALLRRPSTSSSFFVFVFLLSSCGGSRFNPLSAASFTTNGPPQAFPGSLLFPSPLLWGTILNLRIPSAH</sequence>
<dbReference type="EMBL" id="OZ034819">
    <property type="protein sequence ID" value="CAL1394823.1"/>
    <property type="molecule type" value="Genomic_DNA"/>
</dbReference>
<evidence type="ECO:0000313" key="2">
    <source>
        <dbReference type="Proteomes" id="UP001497516"/>
    </source>
</evidence>
<dbReference type="Proteomes" id="UP001497516">
    <property type="component" value="Chromosome 6"/>
</dbReference>
<accession>A0AAV2FAP4</accession>
<gene>
    <name evidence="1" type="ORF">LTRI10_LOCUS35301</name>
</gene>
<reference evidence="1 2" key="1">
    <citation type="submission" date="2024-04" db="EMBL/GenBank/DDBJ databases">
        <authorList>
            <person name="Fracassetti M."/>
        </authorList>
    </citation>
    <scope>NUCLEOTIDE SEQUENCE [LARGE SCALE GENOMIC DNA]</scope>
</reference>
<dbReference type="AlphaFoldDB" id="A0AAV2FAP4"/>
<proteinExistence type="predicted"/>
<protein>
    <recommendedName>
        <fullName evidence="3">Transmembrane protein</fullName>
    </recommendedName>
</protein>